<dbReference type="OrthoDB" id="10490299at2759"/>
<comment type="caution">
    <text evidence="2">The sequence shown here is derived from an EMBL/GenBank/DDBJ whole genome shotgun (WGS) entry which is preliminary data.</text>
</comment>
<proteinExistence type="predicted"/>
<sequence length="117" mass="13523">MMLTLSPHLESVLENKPVHNPEAASAYLAQLATTNSLSKELESITNQLEEKFRLSRRLLLMLSKTFTKSRKYDDLMAECFLREYEAFRYQASSLHPETEWSSLEPDSDSEQKPRLAI</sequence>
<reference evidence="3" key="1">
    <citation type="submission" date="2016-06" db="EMBL/GenBank/DDBJ databases">
        <title>Parallel loss of symbiosis genes in relatives of nitrogen-fixing non-legume Parasponia.</title>
        <authorList>
            <person name="Van Velzen R."/>
            <person name="Holmer R."/>
            <person name="Bu F."/>
            <person name="Rutten L."/>
            <person name="Van Zeijl A."/>
            <person name="Liu W."/>
            <person name="Santuari L."/>
            <person name="Cao Q."/>
            <person name="Sharma T."/>
            <person name="Shen D."/>
            <person name="Roswanjaya Y."/>
            <person name="Wardhani T."/>
            <person name="Kalhor M.S."/>
            <person name="Jansen J."/>
            <person name="Van den Hoogen J."/>
            <person name="Gungor B."/>
            <person name="Hartog M."/>
            <person name="Hontelez J."/>
            <person name="Verver J."/>
            <person name="Yang W.-C."/>
            <person name="Schijlen E."/>
            <person name="Repin R."/>
            <person name="Schilthuizen M."/>
            <person name="Schranz E."/>
            <person name="Heidstra R."/>
            <person name="Miyata K."/>
            <person name="Fedorova E."/>
            <person name="Kohlen W."/>
            <person name="Bisseling T."/>
            <person name="Smit S."/>
            <person name="Geurts R."/>
        </authorList>
    </citation>
    <scope>NUCLEOTIDE SEQUENCE [LARGE SCALE GENOMIC DNA]</scope>
    <source>
        <strain evidence="3">cv. WU1-14</strain>
    </source>
</reference>
<dbReference type="AlphaFoldDB" id="A0A2P5D6D5"/>
<dbReference type="EMBL" id="JXTB01000059">
    <property type="protein sequence ID" value="PON68869.1"/>
    <property type="molecule type" value="Genomic_DNA"/>
</dbReference>
<evidence type="ECO:0000256" key="1">
    <source>
        <dbReference type="SAM" id="MobiDB-lite"/>
    </source>
</evidence>
<protein>
    <submittedName>
        <fullName evidence="2">Uncharacterized protein</fullName>
    </submittedName>
</protein>
<feature type="region of interest" description="Disordered" evidence="1">
    <location>
        <begin position="93"/>
        <end position="117"/>
    </location>
</feature>
<name>A0A2P5D6D5_PARAD</name>
<dbReference type="Proteomes" id="UP000237105">
    <property type="component" value="Unassembled WGS sequence"/>
</dbReference>
<evidence type="ECO:0000313" key="3">
    <source>
        <dbReference type="Proteomes" id="UP000237105"/>
    </source>
</evidence>
<evidence type="ECO:0000313" key="2">
    <source>
        <dbReference type="EMBL" id="PON68869.1"/>
    </source>
</evidence>
<accession>A0A2P5D6D5</accession>
<keyword evidence="3" id="KW-1185">Reference proteome</keyword>
<organism evidence="2 3">
    <name type="scientific">Parasponia andersonii</name>
    <name type="common">Sponia andersonii</name>
    <dbReference type="NCBI Taxonomy" id="3476"/>
    <lineage>
        <taxon>Eukaryota</taxon>
        <taxon>Viridiplantae</taxon>
        <taxon>Streptophyta</taxon>
        <taxon>Embryophyta</taxon>
        <taxon>Tracheophyta</taxon>
        <taxon>Spermatophyta</taxon>
        <taxon>Magnoliopsida</taxon>
        <taxon>eudicotyledons</taxon>
        <taxon>Gunneridae</taxon>
        <taxon>Pentapetalae</taxon>
        <taxon>rosids</taxon>
        <taxon>fabids</taxon>
        <taxon>Rosales</taxon>
        <taxon>Cannabaceae</taxon>
        <taxon>Parasponia</taxon>
    </lineage>
</organism>
<gene>
    <name evidence="2" type="ORF">PanWU01x14_091860</name>
</gene>